<keyword evidence="2 5" id="KW-0732">Signal</keyword>
<dbReference type="PANTHER" id="PTHR12080">
    <property type="entry name" value="SIGNALING LYMPHOCYTIC ACTIVATION MOLECULE"/>
    <property type="match status" value="1"/>
</dbReference>
<evidence type="ECO:0000256" key="5">
    <source>
        <dbReference type="SAM" id="SignalP"/>
    </source>
</evidence>
<dbReference type="GO" id="GO:0016020">
    <property type="term" value="C:membrane"/>
    <property type="evidence" value="ECO:0007669"/>
    <property type="project" value="UniProtKB-SubCell"/>
</dbReference>
<reference evidence="7 8" key="2">
    <citation type="journal article" date="2012" name="Nature">
        <title>Insights into hominid evolution from the gorilla genome sequence.</title>
        <authorList>
            <person name="Scally A."/>
            <person name="Dutheil J.Y."/>
            <person name="Hillier L.W."/>
            <person name="Jordan G.E."/>
            <person name="Goodhead I."/>
            <person name="Herrero J."/>
            <person name="Hobolth A."/>
            <person name="Lappalainen T."/>
            <person name="Mailund T."/>
            <person name="Marques-Bonet T."/>
            <person name="McCarthy S."/>
            <person name="Montgomery S.H."/>
            <person name="Schwalie P.C."/>
            <person name="Tang Y.A."/>
            <person name="Ward M.C."/>
            <person name="Xue Y."/>
            <person name="Yngvadottir B."/>
            <person name="Alkan C."/>
            <person name="Andersen L.N."/>
            <person name="Ayub Q."/>
            <person name="Ball E.V."/>
            <person name="Beal K."/>
            <person name="Bradley B.J."/>
            <person name="Chen Y."/>
            <person name="Clee C.M."/>
            <person name="Fitzgerald S."/>
            <person name="Graves T.A."/>
            <person name="Gu Y."/>
            <person name="Heath P."/>
            <person name="Heger A."/>
            <person name="Karakoc E."/>
            <person name="Kolb-Kokocinski A."/>
            <person name="Laird G.K."/>
            <person name="Lunter G."/>
            <person name="Meader S."/>
            <person name="Mort M."/>
            <person name="Mullikin J.C."/>
            <person name="Munch K."/>
            <person name="O'Connor T.D."/>
            <person name="Phillips A.D."/>
            <person name="Prado-Martinez J."/>
            <person name="Rogers A.S."/>
            <person name="Sajjadian S."/>
            <person name="Schmidt D."/>
            <person name="Shaw K."/>
            <person name="Simpson J.T."/>
            <person name="Stenson P.D."/>
            <person name="Turner D.J."/>
            <person name="Vigilant L."/>
            <person name="Vilella A.J."/>
            <person name="Whitener W."/>
            <person name="Zhu B."/>
            <person name="Cooper D.N."/>
            <person name="de Jong P."/>
            <person name="Dermitzakis E.T."/>
            <person name="Eichler E.E."/>
            <person name="Flicek P."/>
            <person name="Goldman N."/>
            <person name="Mundy N.I."/>
            <person name="Ning Z."/>
            <person name="Odom D.T."/>
            <person name="Ponting C.P."/>
            <person name="Quail M.A."/>
            <person name="Ryder O.A."/>
            <person name="Searle S.M."/>
            <person name="Warren W.C."/>
            <person name="Wilson R.K."/>
            <person name="Schierup M.H."/>
            <person name="Rogers J."/>
            <person name="Tyler-Smith C."/>
            <person name="Durbin R."/>
        </authorList>
    </citation>
    <scope>NUCLEOTIDE SEQUENCE [LARGE SCALE GENOMIC DNA]</scope>
</reference>
<name>A0A2I2ZXQ2_GORGO</name>
<dbReference type="InterPro" id="IPR015631">
    <property type="entry name" value="CD2/SLAM_rcpt"/>
</dbReference>
<evidence type="ECO:0000256" key="4">
    <source>
        <dbReference type="ARBA" id="ARBA00023180"/>
    </source>
</evidence>
<reference evidence="7" key="4">
    <citation type="submission" date="2025-09" db="UniProtKB">
        <authorList>
            <consortium name="Ensembl"/>
        </authorList>
    </citation>
    <scope>IDENTIFICATION</scope>
</reference>
<gene>
    <name evidence="7" type="primary">SLAMF7</name>
</gene>
<dbReference type="Ensembl" id="ENSGGOT00000064212.1">
    <property type="protein sequence ID" value="ENSGGOP00000051996.1"/>
    <property type="gene ID" value="ENSGGOG00000026166.2"/>
</dbReference>
<keyword evidence="8" id="KW-1185">Reference proteome</keyword>
<evidence type="ECO:0000256" key="3">
    <source>
        <dbReference type="ARBA" id="ARBA00023136"/>
    </source>
</evidence>
<comment type="subcellular location">
    <subcellularLocation>
        <location evidence="1">Membrane</location>
    </subcellularLocation>
</comment>
<reference evidence="8" key="1">
    <citation type="submission" date="2011-05" db="EMBL/GenBank/DDBJ databases">
        <title>Insights into the evolution of the great apes provided by the gorilla genome.</title>
        <authorList>
            <person name="Scally A."/>
        </authorList>
    </citation>
    <scope>NUCLEOTIDE SEQUENCE [LARGE SCALE GENOMIC DNA]</scope>
</reference>
<evidence type="ECO:0000256" key="1">
    <source>
        <dbReference type="ARBA" id="ARBA00004370"/>
    </source>
</evidence>
<evidence type="ECO:0000259" key="6">
    <source>
        <dbReference type="PROSITE" id="PS50835"/>
    </source>
</evidence>
<dbReference type="InterPro" id="IPR007110">
    <property type="entry name" value="Ig-like_dom"/>
</dbReference>
<dbReference type="Proteomes" id="UP000001519">
    <property type="component" value="Chromosome 1"/>
</dbReference>
<accession>A0A2I2ZXQ2</accession>
<keyword evidence="3" id="KW-0472">Membrane</keyword>
<evidence type="ECO:0000313" key="7">
    <source>
        <dbReference type="Ensembl" id="ENSGGOP00000051996.1"/>
    </source>
</evidence>
<dbReference type="Bgee" id="ENSGGOG00000026166">
    <property type="expression patterns" value="Expressed in liver and 3 other cell types or tissues"/>
</dbReference>
<dbReference type="InterPro" id="IPR036179">
    <property type="entry name" value="Ig-like_dom_sf"/>
</dbReference>
<evidence type="ECO:0000313" key="8">
    <source>
        <dbReference type="Proteomes" id="UP000001519"/>
    </source>
</evidence>
<sequence length="188" mass="21097">MAGSPTCLTLIYILWQLTEHLSKPKVTMGLQSNKNGTCVTNLTCCMEHGEEDVIYTWKALGQAANESHNGSILPISWRWGESDMTFICVARNPVSSNFSSPILARKLCEESIEEKKRADIGRETPNICPHSGENTEYDTIPHTNRTILKEDPANTVYSTVEIPKKMENPHSLLTMPDTPRLFAYENVI</sequence>
<dbReference type="Gene3D" id="2.60.40.10">
    <property type="entry name" value="Immunoglobulins"/>
    <property type="match status" value="1"/>
</dbReference>
<dbReference type="InterPro" id="IPR013783">
    <property type="entry name" value="Ig-like_fold"/>
</dbReference>
<feature type="signal peptide" evidence="5">
    <location>
        <begin position="1"/>
        <end position="22"/>
    </location>
</feature>
<keyword evidence="4" id="KW-0325">Glycoprotein</keyword>
<dbReference type="PROSITE" id="PS50835">
    <property type="entry name" value="IG_LIKE"/>
    <property type="match status" value="1"/>
</dbReference>
<proteinExistence type="predicted"/>
<dbReference type="FunFam" id="2.60.40.10:FF:000470">
    <property type="entry name" value="SLAM family member 7"/>
    <property type="match status" value="1"/>
</dbReference>
<protein>
    <submittedName>
        <fullName evidence="7">SLAM family member 7</fullName>
    </submittedName>
</protein>
<dbReference type="EMBL" id="CABD030006882">
    <property type="status" value="NOT_ANNOTATED_CDS"/>
    <property type="molecule type" value="Genomic_DNA"/>
</dbReference>
<dbReference type="GeneTree" id="ENSGT01030000234540"/>
<feature type="domain" description="Ig-like" evidence="6">
    <location>
        <begin position="24"/>
        <end position="99"/>
    </location>
</feature>
<reference evidence="7" key="3">
    <citation type="submission" date="2025-08" db="UniProtKB">
        <authorList>
            <consortium name="Ensembl"/>
        </authorList>
    </citation>
    <scope>IDENTIFICATION</scope>
</reference>
<feature type="chain" id="PRO_5014146351" evidence="5">
    <location>
        <begin position="23"/>
        <end position="188"/>
    </location>
</feature>
<dbReference type="SUPFAM" id="SSF48726">
    <property type="entry name" value="Immunoglobulin"/>
    <property type="match status" value="1"/>
</dbReference>
<dbReference type="PANTHER" id="PTHR12080:SF46">
    <property type="entry name" value="SLAM FAMILY MEMBER 7"/>
    <property type="match status" value="1"/>
</dbReference>
<organism evidence="7 8">
    <name type="scientific">Gorilla gorilla gorilla</name>
    <name type="common">Western lowland gorilla</name>
    <dbReference type="NCBI Taxonomy" id="9595"/>
    <lineage>
        <taxon>Eukaryota</taxon>
        <taxon>Metazoa</taxon>
        <taxon>Chordata</taxon>
        <taxon>Craniata</taxon>
        <taxon>Vertebrata</taxon>
        <taxon>Euteleostomi</taxon>
        <taxon>Mammalia</taxon>
        <taxon>Eutheria</taxon>
        <taxon>Euarchontoglires</taxon>
        <taxon>Primates</taxon>
        <taxon>Haplorrhini</taxon>
        <taxon>Catarrhini</taxon>
        <taxon>Hominidae</taxon>
        <taxon>Gorilla</taxon>
    </lineage>
</organism>
<dbReference type="AlphaFoldDB" id="A0A2I2ZXQ2"/>
<evidence type="ECO:0000256" key="2">
    <source>
        <dbReference type="ARBA" id="ARBA00022729"/>
    </source>
</evidence>